<gene>
    <name evidence="2" type="ORF">ONZ51_g778</name>
</gene>
<reference evidence="2" key="1">
    <citation type="submission" date="2022-11" db="EMBL/GenBank/DDBJ databases">
        <title>Genome Sequence of Cubamyces cubensis.</title>
        <authorList>
            <person name="Buettner E."/>
        </authorList>
    </citation>
    <scope>NUCLEOTIDE SEQUENCE</scope>
    <source>
        <strain evidence="2">MPL-01</strain>
    </source>
</reference>
<feature type="compositionally biased region" description="Low complexity" evidence="1">
    <location>
        <begin position="1"/>
        <end position="15"/>
    </location>
</feature>
<dbReference type="Proteomes" id="UP001215151">
    <property type="component" value="Unassembled WGS sequence"/>
</dbReference>
<feature type="region of interest" description="Disordered" evidence="1">
    <location>
        <begin position="1"/>
        <end position="28"/>
    </location>
</feature>
<dbReference type="AlphaFoldDB" id="A0AAD7U2R2"/>
<comment type="caution">
    <text evidence="2">The sequence shown here is derived from an EMBL/GenBank/DDBJ whole genome shotgun (WGS) entry which is preliminary data.</text>
</comment>
<evidence type="ECO:0000313" key="2">
    <source>
        <dbReference type="EMBL" id="KAJ8496957.1"/>
    </source>
</evidence>
<dbReference type="EMBL" id="JAPEVG010000010">
    <property type="protein sequence ID" value="KAJ8496957.1"/>
    <property type="molecule type" value="Genomic_DNA"/>
</dbReference>
<feature type="region of interest" description="Disordered" evidence="1">
    <location>
        <begin position="94"/>
        <end position="151"/>
    </location>
</feature>
<accession>A0AAD7U2R2</accession>
<keyword evidence="3" id="KW-1185">Reference proteome</keyword>
<feature type="compositionally biased region" description="Low complexity" evidence="1">
    <location>
        <begin position="97"/>
        <end position="135"/>
    </location>
</feature>
<protein>
    <submittedName>
        <fullName evidence="2">Uncharacterized protein</fullName>
    </submittedName>
</protein>
<name>A0AAD7U2R2_9APHY</name>
<proteinExistence type="predicted"/>
<evidence type="ECO:0000313" key="3">
    <source>
        <dbReference type="Proteomes" id="UP001215151"/>
    </source>
</evidence>
<evidence type="ECO:0000256" key="1">
    <source>
        <dbReference type="SAM" id="MobiDB-lite"/>
    </source>
</evidence>
<sequence length="234" mass="25112">MQVPQPSPDQTSSSPAREGSISHAVPPADNANANAQRCCTHTMPCGCNGFNMAPVLTFLPLLSYVPMNGSFGMGHPHFPYNMFNPYMGPACQTVHQPAAPGPTTAGGNADSAAPTSPEPSPTASKSPSTTSTTSPCGRRERKDSMRSNSSVTWMLDRAAPSTRHQKLPAGAGKCKGPKLEWKRVRVGEAHPRLRGLVLHFLKNGEPRWVRPASLKKYAKDNEKKKAIVVDDTAE</sequence>
<organism evidence="2 3">
    <name type="scientific">Trametes cubensis</name>
    <dbReference type="NCBI Taxonomy" id="1111947"/>
    <lineage>
        <taxon>Eukaryota</taxon>
        <taxon>Fungi</taxon>
        <taxon>Dikarya</taxon>
        <taxon>Basidiomycota</taxon>
        <taxon>Agaricomycotina</taxon>
        <taxon>Agaricomycetes</taxon>
        <taxon>Polyporales</taxon>
        <taxon>Polyporaceae</taxon>
        <taxon>Trametes</taxon>
    </lineage>
</organism>